<dbReference type="RefSeq" id="WP_198124222.1">
    <property type="nucleotide sequence ID" value="NZ_JAECZC010000010.1"/>
</dbReference>
<dbReference type="Proteomes" id="UP000632766">
    <property type="component" value="Unassembled WGS sequence"/>
</dbReference>
<protein>
    <submittedName>
        <fullName evidence="1">Uncharacterized protein</fullName>
    </submittedName>
</protein>
<evidence type="ECO:0000313" key="1">
    <source>
        <dbReference type="EMBL" id="MBH8562145.1"/>
    </source>
</evidence>
<name>A0A8J7HRB9_9NOST</name>
<reference evidence="1 2" key="1">
    <citation type="journal article" date="2021" name="Int. J. Syst. Evol. Microbiol.">
        <title>Amazonocrinis nigriterrae gen. nov., sp. nov., Atlanticothrix silvestris gen. nov., sp. nov. and Dendronalium phyllosphericum gen. nov., sp. nov., nostocacean cyanobacteria from Brazilian environments.</title>
        <authorList>
            <person name="Alvarenga D.O."/>
            <person name="Andreote A.P.D."/>
            <person name="Branco L.H.Z."/>
            <person name="Delbaje E."/>
            <person name="Cruz R.B."/>
            <person name="Varani A.M."/>
            <person name="Fiore M.F."/>
        </authorList>
    </citation>
    <scope>NUCLEOTIDE SEQUENCE [LARGE SCALE GENOMIC DNA]</scope>
    <source>
        <strain evidence="1 2">CENA67</strain>
    </source>
</reference>
<organism evidence="1 2">
    <name type="scientific">Amazonocrinis nigriterrae CENA67</name>
    <dbReference type="NCBI Taxonomy" id="2794033"/>
    <lineage>
        <taxon>Bacteria</taxon>
        <taxon>Bacillati</taxon>
        <taxon>Cyanobacteriota</taxon>
        <taxon>Cyanophyceae</taxon>
        <taxon>Nostocales</taxon>
        <taxon>Nostocaceae</taxon>
        <taxon>Amazonocrinis</taxon>
        <taxon>Amazonocrinis nigriterrae</taxon>
    </lineage>
</organism>
<gene>
    <name evidence="1" type="ORF">I8748_08145</name>
</gene>
<sequence>MDERPNAPKNSDGEAALLVGLARPRRLHQAEGCVALGDNTPYQLQSVVWQQSLPVYLQNRLKSVRYLLI</sequence>
<dbReference type="AlphaFoldDB" id="A0A8J7HRB9"/>
<accession>A0A8J7HRB9</accession>
<dbReference type="EMBL" id="JAECZC010000010">
    <property type="protein sequence ID" value="MBH8562145.1"/>
    <property type="molecule type" value="Genomic_DNA"/>
</dbReference>
<keyword evidence="2" id="KW-1185">Reference proteome</keyword>
<evidence type="ECO:0000313" key="2">
    <source>
        <dbReference type="Proteomes" id="UP000632766"/>
    </source>
</evidence>
<proteinExistence type="predicted"/>
<comment type="caution">
    <text evidence="1">The sequence shown here is derived from an EMBL/GenBank/DDBJ whole genome shotgun (WGS) entry which is preliminary data.</text>
</comment>